<dbReference type="AlphaFoldDB" id="A0A087GSQ5"/>
<organism evidence="3 4">
    <name type="scientific">Arabis alpina</name>
    <name type="common">Alpine rock-cress</name>
    <dbReference type="NCBI Taxonomy" id="50452"/>
    <lineage>
        <taxon>Eukaryota</taxon>
        <taxon>Viridiplantae</taxon>
        <taxon>Streptophyta</taxon>
        <taxon>Embryophyta</taxon>
        <taxon>Tracheophyta</taxon>
        <taxon>Spermatophyta</taxon>
        <taxon>Magnoliopsida</taxon>
        <taxon>eudicotyledons</taxon>
        <taxon>Gunneridae</taxon>
        <taxon>Pentapetalae</taxon>
        <taxon>rosids</taxon>
        <taxon>malvids</taxon>
        <taxon>Brassicales</taxon>
        <taxon>Brassicaceae</taxon>
        <taxon>Arabideae</taxon>
        <taxon>Arabis</taxon>
    </lineage>
</organism>
<keyword evidence="2" id="KW-0472">Membrane</keyword>
<feature type="transmembrane region" description="Helical" evidence="2">
    <location>
        <begin position="36"/>
        <end position="61"/>
    </location>
</feature>
<feature type="transmembrane region" description="Helical" evidence="2">
    <location>
        <begin position="73"/>
        <end position="96"/>
    </location>
</feature>
<protein>
    <recommendedName>
        <fullName evidence="5">Transmembrane protein</fullName>
    </recommendedName>
</protein>
<gene>
    <name evidence="3" type="ordered locus">AALP_Aa6g304400</name>
</gene>
<accession>A0A087GSQ5</accession>
<evidence type="ECO:0000313" key="3">
    <source>
        <dbReference type="EMBL" id="KFK32907.1"/>
    </source>
</evidence>
<name>A0A087GSQ5_ARAAL</name>
<evidence type="ECO:0000256" key="1">
    <source>
        <dbReference type="SAM" id="MobiDB-lite"/>
    </source>
</evidence>
<keyword evidence="2" id="KW-0812">Transmembrane</keyword>
<reference evidence="4" key="1">
    <citation type="journal article" date="2015" name="Nat. Plants">
        <title>Genome expansion of Arabis alpina linked with retrotransposition and reduced symmetric DNA methylation.</title>
        <authorList>
            <person name="Willing E.M."/>
            <person name="Rawat V."/>
            <person name="Mandakova T."/>
            <person name="Maumus F."/>
            <person name="James G.V."/>
            <person name="Nordstroem K.J."/>
            <person name="Becker C."/>
            <person name="Warthmann N."/>
            <person name="Chica C."/>
            <person name="Szarzynska B."/>
            <person name="Zytnicki M."/>
            <person name="Albani M.C."/>
            <person name="Kiefer C."/>
            <person name="Bergonzi S."/>
            <person name="Castaings L."/>
            <person name="Mateos J.L."/>
            <person name="Berns M.C."/>
            <person name="Bujdoso N."/>
            <person name="Piofczyk T."/>
            <person name="de Lorenzo L."/>
            <person name="Barrero-Sicilia C."/>
            <person name="Mateos I."/>
            <person name="Piednoel M."/>
            <person name="Hagmann J."/>
            <person name="Chen-Min-Tao R."/>
            <person name="Iglesias-Fernandez R."/>
            <person name="Schuster S.C."/>
            <person name="Alonso-Blanco C."/>
            <person name="Roudier F."/>
            <person name="Carbonero P."/>
            <person name="Paz-Ares J."/>
            <person name="Davis S.J."/>
            <person name="Pecinka A."/>
            <person name="Quesneville H."/>
            <person name="Colot V."/>
            <person name="Lysak M.A."/>
            <person name="Weigel D."/>
            <person name="Coupland G."/>
            <person name="Schneeberger K."/>
        </authorList>
    </citation>
    <scope>NUCLEOTIDE SEQUENCE [LARGE SCALE GENOMIC DNA]</scope>
    <source>
        <strain evidence="4">cv. Pajares</strain>
    </source>
</reference>
<dbReference type="EMBL" id="CM002874">
    <property type="protein sequence ID" value="KFK32907.1"/>
    <property type="molecule type" value="Genomic_DNA"/>
</dbReference>
<keyword evidence="4" id="KW-1185">Reference proteome</keyword>
<proteinExistence type="predicted"/>
<evidence type="ECO:0000313" key="4">
    <source>
        <dbReference type="Proteomes" id="UP000029120"/>
    </source>
</evidence>
<dbReference type="Proteomes" id="UP000029120">
    <property type="component" value="Chromosome 6"/>
</dbReference>
<feature type="region of interest" description="Disordered" evidence="1">
    <location>
        <begin position="116"/>
        <end position="172"/>
    </location>
</feature>
<evidence type="ECO:0000256" key="2">
    <source>
        <dbReference type="SAM" id="Phobius"/>
    </source>
</evidence>
<dbReference type="OMA" id="KMPRIKR"/>
<dbReference type="OrthoDB" id="1055002at2759"/>
<keyword evidence="2" id="KW-1133">Transmembrane helix</keyword>
<evidence type="ECO:0008006" key="5">
    <source>
        <dbReference type="Google" id="ProtNLM"/>
    </source>
</evidence>
<sequence>MNNLPEKATVMETQSQQQEMRWFTTMIAFLDIPNPAIFKVFVISCLATFALGFALAIEWLVHGRSHTGFEWIIYYALFLVCLPLLIWFGLHIFMVISCSSHSSSQIVDSIAVKEPPCTDVSEGTEETEKNNSRSLAVVVESDERKNKDEKMPRIKRAVSFPSHGKVRSCRTR</sequence>
<feature type="compositionally biased region" description="Basic and acidic residues" evidence="1">
    <location>
        <begin position="141"/>
        <end position="152"/>
    </location>
</feature>
<dbReference type="Gramene" id="KFK32907">
    <property type="protein sequence ID" value="KFK32907"/>
    <property type="gene ID" value="AALP_AA6G304400"/>
</dbReference>